<keyword evidence="4" id="KW-0812">Transmembrane</keyword>
<evidence type="ECO:0000256" key="6">
    <source>
        <dbReference type="ARBA" id="ARBA00023065"/>
    </source>
</evidence>
<evidence type="ECO:0000256" key="9">
    <source>
        <dbReference type="ARBA" id="ARBA00023303"/>
    </source>
</evidence>
<comment type="subcellular location">
    <subcellularLocation>
        <location evidence="2">Endomembrane system</location>
    </subcellularLocation>
    <subcellularLocation>
        <location evidence="1">Membrane</location>
        <topology evidence="1">Multi-pass membrane protein</topology>
    </subcellularLocation>
</comment>
<dbReference type="EMBL" id="JAUUTY010000004">
    <property type="protein sequence ID" value="KAK1645664.1"/>
    <property type="molecule type" value="Genomic_DNA"/>
</dbReference>
<evidence type="ECO:0000256" key="4">
    <source>
        <dbReference type="ARBA" id="ARBA00022692"/>
    </source>
</evidence>
<evidence type="ECO:0000256" key="7">
    <source>
        <dbReference type="ARBA" id="ARBA00023136"/>
    </source>
</evidence>
<evidence type="ECO:0000256" key="1">
    <source>
        <dbReference type="ARBA" id="ARBA00004141"/>
    </source>
</evidence>
<keyword evidence="8" id="KW-1071">Ligand-gated ion channel</keyword>
<dbReference type="SUPFAM" id="SSF51206">
    <property type="entry name" value="cAMP-binding domain-like"/>
    <property type="match status" value="1"/>
</dbReference>
<dbReference type="Gene3D" id="1.10.287.630">
    <property type="entry name" value="Helix hairpin bin"/>
    <property type="match status" value="1"/>
</dbReference>
<keyword evidence="9" id="KW-0407">Ion channel</keyword>
<gene>
    <name evidence="10" type="ORF">QYE76_063469</name>
</gene>
<reference evidence="10" key="1">
    <citation type="submission" date="2023-07" db="EMBL/GenBank/DDBJ databases">
        <title>A chromosome-level genome assembly of Lolium multiflorum.</title>
        <authorList>
            <person name="Chen Y."/>
            <person name="Copetti D."/>
            <person name="Kolliker R."/>
            <person name="Studer B."/>
        </authorList>
    </citation>
    <scope>NUCLEOTIDE SEQUENCE</scope>
    <source>
        <strain evidence="10">02402/16</strain>
        <tissue evidence="10">Leaf</tissue>
    </source>
</reference>
<proteinExistence type="inferred from homology"/>
<comment type="caution">
    <text evidence="10">The sequence shown here is derived from an EMBL/GenBank/DDBJ whole genome shotgun (WGS) entry which is preliminary data.</text>
</comment>
<dbReference type="PANTHER" id="PTHR45651">
    <property type="entry name" value="CYCLIC NUCLEOTIDE-GATED ION CHANNEL 15-RELATED-RELATED"/>
    <property type="match status" value="1"/>
</dbReference>
<evidence type="ECO:0000313" key="11">
    <source>
        <dbReference type="Proteomes" id="UP001231189"/>
    </source>
</evidence>
<keyword evidence="5" id="KW-1133">Transmembrane helix</keyword>
<organism evidence="10 11">
    <name type="scientific">Lolium multiflorum</name>
    <name type="common">Italian ryegrass</name>
    <name type="synonym">Lolium perenne subsp. multiflorum</name>
    <dbReference type="NCBI Taxonomy" id="4521"/>
    <lineage>
        <taxon>Eukaryota</taxon>
        <taxon>Viridiplantae</taxon>
        <taxon>Streptophyta</taxon>
        <taxon>Embryophyta</taxon>
        <taxon>Tracheophyta</taxon>
        <taxon>Spermatophyta</taxon>
        <taxon>Magnoliopsida</taxon>
        <taxon>Liliopsida</taxon>
        <taxon>Poales</taxon>
        <taxon>Poaceae</taxon>
        <taxon>BOP clade</taxon>
        <taxon>Pooideae</taxon>
        <taxon>Poodae</taxon>
        <taxon>Poeae</taxon>
        <taxon>Poeae Chloroplast Group 2 (Poeae type)</taxon>
        <taxon>Loliodinae</taxon>
        <taxon>Loliinae</taxon>
        <taxon>Lolium</taxon>
    </lineage>
</organism>
<name>A0AAD8W944_LOLMU</name>
<dbReference type="PANTHER" id="PTHR45651:SF52">
    <property type="entry name" value="CYCLIC NUCLEOTIDE-GATED ION CHANNEL 5-RELATED"/>
    <property type="match status" value="1"/>
</dbReference>
<evidence type="ECO:0000256" key="3">
    <source>
        <dbReference type="ARBA" id="ARBA00010486"/>
    </source>
</evidence>
<evidence type="ECO:0000256" key="2">
    <source>
        <dbReference type="ARBA" id="ARBA00004308"/>
    </source>
</evidence>
<keyword evidence="6" id="KW-0406">Ion transport</keyword>
<keyword evidence="11" id="KW-1185">Reference proteome</keyword>
<dbReference type="AlphaFoldDB" id="A0AAD8W944"/>
<dbReference type="FunFam" id="1.10.287.630:FF:000003">
    <property type="entry name" value="Cyclic nucleotide-gated ion channel 1"/>
    <property type="match status" value="1"/>
</dbReference>
<keyword evidence="7" id="KW-0472">Membrane</keyword>
<dbReference type="Proteomes" id="UP001231189">
    <property type="component" value="Unassembled WGS sequence"/>
</dbReference>
<dbReference type="GO" id="GO:0012505">
    <property type="term" value="C:endomembrane system"/>
    <property type="evidence" value="ECO:0007669"/>
    <property type="project" value="UniProtKB-SubCell"/>
</dbReference>
<evidence type="ECO:0000256" key="8">
    <source>
        <dbReference type="ARBA" id="ARBA00023286"/>
    </source>
</evidence>
<accession>A0AAD8W944</accession>
<evidence type="ECO:0000256" key="5">
    <source>
        <dbReference type="ARBA" id="ARBA00022989"/>
    </source>
</evidence>
<evidence type="ECO:0000313" key="10">
    <source>
        <dbReference type="EMBL" id="KAK1645664.1"/>
    </source>
</evidence>
<dbReference type="GO" id="GO:0016020">
    <property type="term" value="C:membrane"/>
    <property type="evidence" value="ECO:0007669"/>
    <property type="project" value="UniProtKB-SubCell"/>
</dbReference>
<comment type="similarity">
    <text evidence="3">Belongs to the cyclic nucleotide-gated cation channel (TC 1.A.1.5) family.</text>
</comment>
<keyword evidence="8" id="KW-0813">Transport</keyword>
<sequence length="92" mass="11497">MRVKRRDSKHWMHHRLRPQELRERVRRYDQYKWVNTRGDDEETLFQNLPKDPRRDIKHHLCMGLVWRVPLFDNMDERLLDAICEQLKPALYT</sequence>
<protein>
    <submittedName>
        <fullName evidence="10">Uncharacterized protein</fullName>
    </submittedName>
</protein>
<dbReference type="GO" id="GO:0034220">
    <property type="term" value="P:monoatomic ion transmembrane transport"/>
    <property type="evidence" value="ECO:0007669"/>
    <property type="project" value="UniProtKB-KW"/>
</dbReference>
<dbReference type="InterPro" id="IPR018490">
    <property type="entry name" value="cNMP-bd_dom_sf"/>
</dbReference>